<comment type="function">
    <text evidence="8">This protein is part of the stalk that links CF(0) to CF(1). It either transmits conformational changes from CF(0) to CF(1) or is implicated in proton conduction.</text>
</comment>
<keyword evidence="10" id="KW-1185">Reference proteome</keyword>
<evidence type="ECO:0000256" key="8">
    <source>
        <dbReference type="HAMAP-Rule" id="MF_01416"/>
    </source>
</evidence>
<evidence type="ECO:0000313" key="9">
    <source>
        <dbReference type="EMBL" id="MFD0871860.1"/>
    </source>
</evidence>
<protein>
    <recommendedName>
        <fullName evidence="8">ATP synthase subunit delta</fullName>
    </recommendedName>
    <alternativeName>
        <fullName evidence="8">ATP synthase F(1) sector subunit delta</fullName>
    </alternativeName>
    <alternativeName>
        <fullName evidence="8">F-type ATPase subunit delta</fullName>
        <shortName evidence="8">F-ATPase subunit delta</shortName>
    </alternativeName>
</protein>
<dbReference type="PRINTS" id="PR00125">
    <property type="entry name" value="ATPASEDELTA"/>
</dbReference>
<keyword evidence="4 8" id="KW-0406">Ion transport</keyword>
<dbReference type="InterPro" id="IPR020781">
    <property type="entry name" value="ATPase_OSCP/d_CS"/>
</dbReference>
<proteinExistence type="inferred from homology"/>
<gene>
    <name evidence="8" type="primary">atpH</name>
    <name evidence="9" type="ORF">ACFQ03_22285</name>
</gene>
<sequence length="183" mass="20621">MSSDTIVAKRYAKALFEIAQSRSLVSQVEEELRSVVAIIEQNEDLYEFLLHPKFDLNDKINLLSRVFKDSVSDIVFNTICLLIERRRGTLFHVLLDYYISIANERLGQADATVYSPDALNEQENQAIAAQFGKLIGKTIRVHNVVDSSLIGGIQVRIGDRLYDGSLSGKLARMEKTLKQTQAM</sequence>
<evidence type="ECO:0000256" key="3">
    <source>
        <dbReference type="ARBA" id="ARBA00022781"/>
    </source>
</evidence>
<evidence type="ECO:0000256" key="2">
    <source>
        <dbReference type="ARBA" id="ARBA00022448"/>
    </source>
</evidence>
<dbReference type="Proteomes" id="UP001597120">
    <property type="component" value="Unassembled WGS sequence"/>
</dbReference>
<evidence type="ECO:0000256" key="1">
    <source>
        <dbReference type="ARBA" id="ARBA00004370"/>
    </source>
</evidence>
<comment type="similarity">
    <text evidence="8">Belongs to the ATPase delta chain family.</text>
</comment>
<comment type="function">
    <text evidence="8">F(1)F(0) ATP synthase produces ATP from ADP in the presence of a proton or sodium gradient. F-type ATPases consist of two structural domains, F(1) containing the extramembraneous catalytic core and F(0) containing the membrane proton channel, linked together by a central stalk and a peripheral stalk. During catalysis, ATP synthesis in the catalytic domain of F(1) is coupled via a rotary mechanism of the central stalk subunits to proton translocation.</text>
</comment>
<keyword evidence="5 8" id="KW-0472">Membrane</keyword>
<dbReference type="SUPFAM" id="SSF47928">
    <property type="entry name" value="N-terminal domain of the delta subunit of the F1F0-ATP synthase"/>
    <property type="match status" value="1"/>
</dbReference>
<dbReference type="InterPro" id="IPR026015">
    <property type="entry name" value="ATP_synth_OSCP/delta_N_sf"/>
</dbReference>
<reference evidence="10" key="1">
    <citation type="journal article" date="2019" name="Int. J. Syst. Evol. Microbiol.">
        <title>The Global Catalogue of Microorganisms (GCM) 10K type strain sequencing project: providing services to taxonomists for standard genome sequencing and annotation.</title>
        <authorList>
            <consortium name="The Broad Institute Genomics Platform"/>
            <consortium name="The Broad Institute Genome Sequencing Center for Infectious Disease"/>
            <person name="Wu L."/>
            <person name="Ma J."/>
        </authorList>
    </citation>
    <scope>NUCLEOTIDE SEQUENCE [LARGE SCALE GENOMIC DNA]</scope>
    <source>
        <strain evidence="10">CCUG 57263</strain>
    </source>
</reference>
<dbReference type="NCBIfam" id="TIGR01145">
    <property type="entry name" value="ATP_synt_delta"/>
    <property type="match status" value="1"/>
</dbReference>
<keyword evidence="2 8" id="KW-0813">Transport</keyword>
<evidence type="ECO:0000256" key="7">
    <source>
        <dbReference type="ARBA" id="ARBA00023310"/>
    </source>
</evidence>
<dbReference type="EMBL" id="JBHTIU010000091">
    <property type="protein sequence ID" value="MFD0871860.1"/>
    <property type="molecule type" value="Genomic_DNA"/>
</dbReference>
<evidence type="ECO:0000313" key="10">
    <source>
        <dbReference type="Proteomes" id="UP001597120"/>
    </source>
</evidence>
<keyword evidence="6 8" id="KW-0139">CF(1)</keyword>
<keyword evidence="3 8" id="KW-0375">Hydrogen ion transport</keyword>
<evidence type="ECO:0000256" key="4">
    <source>
        <dbReference type="ARBA" id="ARBA00023065"/>
    </source>
</evidence>
<keyword evidence="7 8" id="KW-0066">ATP synthesis</keyword>
<organism evidence="9 10">
    <name type="scientific">Paenibacillus residui</name>
    <dbReference type="NCBI Taxonomy" id="629724"/>
    <lineage>
        <taxon>Bacteria</taxon>
        <taxon>Bacillati</taxon>
        <taxon>Bacillota</taxon>
        <taxon>Bacilli</taxon>
        <taxon>Bacillales</taxon>
        <taxon>Paenibacillaceae</taxon>
        <taxon>Paenibacillus</taxon>
    </lineage>
</organism>
<dbReference type="RefSeq" id="WP_379291055.1">
    <property type="nucleotide sequence ID" value="NZ_JBHTIU010000091.1"/>
</dbReference>
<dbReference type="Pfam" id="PF00213">
    <property type="entry name" value="OSCP"/>
    <property type="match status" value="1"/>
</dbReference>
<evidence type="ECO:0000256" key="6">
    <source>
        <dbReference type="ARBA" id="ARBA00023196"/>
    </source>
</evidence>
<evidence type="ECO:0000256" key="5">
    <source>
        <dbReference type="ARBA" id="ARBA00023136"/>
    </source>
</evidence>
<dbReference type="NCBIfam" id="NF004403">
    <property type="entry name" value="PRK05758.2-4"/>
    <property type="match status" value="1"/>
</dbReference>
<dbReference type="Gene3D" id="1.10.520.20">
    <property type="entry name" value="N-terminal domain of the delta subunit of the F1F0-ATP synthase"/>
    <property type="match status" value="1"/>
</dbReference>
<dbReference type="PROSITE" id="PS00389">
    <property type="entry name" value="ATPASE_DELTA"/>
    <property type="match status" value="1"/>
</dbReference>
<comment type="subcellular location">
    <subcellularLocation>
        <location evidence="8">Cell membrane</location>
        <topology evidence="8">Peripheral membrane protein</topology>
    </subcellularLocation>
    <subcellularLocation>
        <location evidence="1">Membrane</location>
    </subcellularLocation>
</comment>
<comment type="caution">
    <text evidence="9">The sequence shown here is derived from an EMBL/GenBank/DDBJ whole genome shotgun (WGS) entry which is preliminary data.</text>
</comment>
<name>A0ABW3DEF2_9BACL</name>
<keyword evidence="8" id="KW-1003">Cell membrane</keyword>
<dbReference type="InterPro" id="IPR000711">
    <property type="entry name" value="ATPase_OSCP/dsu"/>
</dbReference>
<dbReference type="PANTHER" id="PTHR11910">
    <property type="entry name" value="ATP SYNTHASE DELTA CHAIN"/>
    <property type="match status" value="1"/>
</dbReference>
<accession>A0ABW3DEF2</accession>
<dbReference type="HAMAP" id="MF_01416">
    <property type="entry name" value="ATP_synth_delta_bact"/>
    <property type="match status" value="1"/>
</dbReference>